<organism evidence="1 2">
    <name type="scientific">Gordonia humi</name>
    <dbReference type="NCBI Taxonomy" id="686429"/>
    <lineage>
        <taxon>Bacteria</taxon>
        <taxon>Bacillati</taxon>
        <taxon>Actinomycetota</taxon>
        <taxon>Actinomycetes</taxon>
        <taxon>Mycobacteriales</taxon>
        <taxon>Gordoniaceae</taxon>
        <taxon>Gordonia</taxon>
    </lineage>
</organism>
<keyword evidence="2" id="KW-1185">Reference proteome</keyword>
<dbReference type="AlphaFoldDB" id="A0A840EWY9"/>
<evidence type="ECO:0000313" key="2">
    <source>
        <dbReference type="Proteomes" id="UP000551501"/>
    </source>
</evidence>
<evidence type="ECO:0000313" key="1">
    <source>
        <dbReference type="EMBL" id="MBB4137515.1"/>
    </source>
</evidence>
<dbReference type="EMBL" id="JACIFP010000001">
    <property type="protein sequence ID" value="MBB4137515.1"/>
    <property type="molecule type" value="Genomic_DNA"/>
</dbReference>
<gene>
    <name evidence="1" type="ORF">BKA16_004067</name>
</gene>
<reference evidence="1 2" key="1">
    <citation type="submission" date="2020-08" db="EMBL/GenBank/DDBJ databases">
        <title>Sequencing the genomes of 1000 actinobacteria strains.</title>
        <authorList>
            <person name="Klenk H.-P."/>
        </authorList>
    </citation>
    <scope>NUCLEOTIDE SEQUENCE [LARGE SCALE GENOMIC DNA]</scope>
    <source>
        <strain evidence="1 2">DSM 45298</strain>
    </source>
</reference>
<protein>
    <submittedName>
        <fullName evidence="1">Uncharacterized protein</fullName>
    </submittedName>
</protein>
<dbReference type="RefSeq" id="WP_183372374.1">
    <property type="nucleotide sequence ID" value="NZ_BAABHL010000114.1"/>
</dbReference>
<dbReference type="Proteomes" id="UP000551501">
    <property type="component" value="Unassembled WGS sequence"/>
</dbReference>
<dbReference type="Gene3D" id="3.20.20.80">
    <property type="entry name" value="Glycosidases"/>
    <property type="match status" value="1"/>
</dbReference>
<name>A0A840EWY9_9ACTN</name>
<proteinExistence type="predicted"/>
<accession>A0A840EWY9</accession>
<dbReference type="SUPFAM" id="SSF51445">
    <property type="entry name" value="(Trans)glycosidases"/>
    <property type="match status" value="1"/>
</dbReference>
<dbReference type="InterPro" id="IPR017853">
    <property type="entry name" value="GH"/>
</dbReference>
<comment type="caution">
    <text evidence="1">The sequence shown here is derived from an EMBL/GenBank/DDBJ whole genome shotgun (WGS) entry which is preliminary data.</text>
</comment>
<sequence length="267" mass="29306">MTVYADVSEWQTPITDAYPHRLVAIRSNDGDYRDKNWATNHAWCRRAADAGRLDCFIVYVVYRSNWQDVLSTLKAQVGTPHRKMIVMVDVESWGGQITGDHSTLINHLVDGVTAWLGDRRRVIAYGNRGDLANLYPQRPAGLRLVVAAYSSNRPSVPGQISWQYTDGQGYGPAGWPQGAPPWARCDMNSTTLTSDQFAAQCGVTTGGTMSDFDDARDARAQLVGSTQPGQYPGWPQLGGRTVVDALAAIGEKLGIDGFKEPKQEDTD</sequence>